<feature type="compositionally biased region" description="Low complexity" evidence="1">
    <location>
        <begin position="252"/>
        <end position="262"/>
    </location>
</feature>
<reference evidence="2" key="1">
    <citation type="submission" date="2022-03" db="EMBL/GenBank/DDBJ databases">
        <title>Genomic analyses of argali, domestic sheep and their hybrids provide insights into chromosomal evolution, heterosis and genetic basis of agronomic traits.</title>
        <authorList>
            <person name="Li M."/>
        </authorList>
    </citation>
    <scope>NUCLEOTIDE SEQUENCE</scope>
    <source>
        <strain evidence="2">CAU-MHL-2022a</strain>
        <tissue evidence="2">Skin</tissue>
    </source>
</reference>
<feature type="compositionally biased region" description="Basic and acidic residues" evidence="1">
    <location>
        <begin position="14"/>
        <end position="34"/>
    </location>
</feature>
<feature type="region of interest" description="Disordered" evidence="1">
    <location>
        <begin position="238"/>
        <end position="284"/>
    </location>
</feature>
<gene>
    <name evidence="2" type="ORF">MG293_017829</name>
</gene>
<feature type="region of interest" description="Disordered" evidence="1">
    <location>
        <begin position="1"/>
        <end position="34"/>
    </location>
</feature>
<organism evidence="2 3">
    <name type="scientific">Ovis ammon polii</name>
    <dbReference type="NCBI Taxonomy" id="230172"/>
    <lineage>
        <taxon>Eukaryota</taxon>
        <taxon>Metazoa</taxon>
        <taxon>Chordata</taxon>
        <taxon>Craniata</taxon>
        <taxon>Vertebrata</taxon>
        <taxon>Euteleostomi</taxon>
        <taxon>Mammalia</taxon>
        <taxon>Eutheria</taxon>
        <taxon>Laurasiatheria</taxon>
        <taxon>Artiodactyla</taxon>
        <taxon>Ruminantia</taxon>
        <taxon>Pecora</taxon>
        <taxon>Bovidae</taxon>
        <taxon>Caprinae</taxon>
        <taxon>Ovis</taxon>
    </lineage>
</organism>
<comment type="caution">
    <text evidence="2">The sequence shown here is derived from an EMBL/GenBank/DDBJ whole genome shotgun (WGS) entry which is preliminary data.</text>
</comment>
<keyword evidence="3" id="KW-1185">Reference proteome</keyword>
<dbReference type="EMBL" id="JAKZEL010000022">
    <property type="protein sequence ID" value="KAI4532564.1"/>
    <property type="molecule type" value="Genomic_DNA"/>
</dbReference>
<dbReference type="Proteomes" id="UP001214576">
    <property type="component" value="Unassembled WGS sequence"/>
</dbReference>
<name>A0AAD4TUM2_OVIAM</name>
<proteinExistence type="predicted"/>
<accession>A0AAD4TUM2</accession>
<evidence type="ECO:0000256" key="1">
    <source>
        <dbReference type="SAM" id="MobiDB-lite"/>
    </source>
</evidence>
<protein>
    <submittedName>
        <fullName evidence="2">Uncharacterized protein</fullName>
    </submittedName>
</protein>
<dbReference type="AlphaFoldDB" id="A0AAD4TUM2"/>
<evidence type="ECO:0000313" key="3">
    <source>
        <dbReference type="Proteomes" id="UP001214576"/>
    </source>
</evidence>
<evidence type="ECO:0000313" key="2">
    <source>
        <dbReference type="EMBL" id="KAI4532564.1"/>
    </source>
</evidence>
<sequence length="284" mass="31012">MVGARVDGTGAGRPLERPELTGEDGHSAEKGDLQRLREALPFPPFLPEVGRPLLRQVSGNKDFRRKQSAPRHSQCNAVSLITSITSFISPFSRTALWKLAGRTGSLRALSARRNLSFSSSTEGQHCIALPRKCVLRSRELQIHPRTQEQHLHMGPEAPMEAVCSHRHGLRYRVSQARLSGLPAHPGEPLKPPASAASGVLVLPFRPKRLLDRDPGRSLRVVSARQTSVLFCVCPAAMPKDRERRSPSPTPTGPTSGTPARAPRVPAGLEAPVLPLLYENTPPRH</sequence>